<name>A0A2G8S512_9APHY</name>
<dbReference type="Proteomes" id="UP000230002">
    <property type="component" value="Unassembled WGS sequence"/>
</dbReference>
<reference evidence="2 3" key="1">
    <citation type="journal article" date="2015" name="Sci. Rep.">
        <title>Chromosome-level genome map provides insights into diverse defense mechanisms in the medicinal fungus Ganoderma sinense.</title>
        <authorList>
            <person name="Zhu Y."/>
            <person name="Xu J."/>
            <person name="Sun C."/>
            <person name="Zhou S."/>
            <person name="Xu H."/>
            <person name="Nelson D.R."/>
            <person name="Qian J."/>
            <person name="Song J."/>
            <person name="Luo H."/>
            <person name="Xiang L."/>
            <person name="Li Y."/>
            <person name="Xu Z."/>
            <person name="Ji A."/>
            <person name="Wang L."/>
            <person name="Lu S."/>
            <person name="Hayward A."/>
            <person name="Sun W."/>
            <person name="Li X."/>
            <person name="Schwartz D.C."/>
            <person name="Wang Y."/>
            <person name="Chen S."/>
        </authorList>
    </citation>
    <scope>NUCLEOTIDE SEQUENCE [LARGE SCALE GENOMIC DNA]</scope>
    <source>
        <strain evidence="2 3">ZZ0214-1</strain>
    </source>
</reference>
<gene>
    <name evidence="2" type="ORF">GSI_08862</name>
</gene>
<accession>A0A2G8S512</accession>
<sequence length="178" mass="19291">MSKSVVEYTARRITYDTPLPIAEVIARLDKEVNKAGGGPEVFRLLSTAQTRAELEDGMNTLTAGRDFVYFLGAAYHKWMNAYRGTTDTPQTYGYNFGNPLVAQTMLRHDLTAALHVPPKIVIVEKADGSGTRVAYDDPASVIAVPSASGESVNPELVEAAGELSRKFEALIQAITKAD</sequence>
<evidence type="ECO:0000313" key="2">
    <source>
        <dbReference type="EMBL" id="PIL28817.1"/>
    </source>
</evidence>
<dbReference type="CDD" id="cd14797">
    <property type="entry name" value="DUF302"/>
    <property type="match status" value="1"/>
</dbReference>
<dbReference type="AlphaFoldDB" id="A0A2G8S512"/>
<dbReference type="Pfam" id="PF03625">
    <property type="entry name" value="DUF302"/>
    <property type="match status" value="1"/>
</dbReference>
<evidence type="ECO:0000259" key="1">
    <source>
        <dbReference type="Pfam" id="PF03625"/>
    </source>
</evidence>
<dbReference type="Gene3D" id="3.30.310.70">
    <property type="entry name" value="TT1751-like domain"/>
    <property type="match status" value="1"/>
</dbReference>
<dbReference type="InterPro" id="IPR035923">
    <property type="entry name" value="TT1751-like_sf"/>
</dbReference>
<dbReference type="InterPro" id="IPR005180">
    <property type="entry name" value="DUF302"/>
</dbReference>
<dbReference type="SUPFAM" id="SSF103247">
    <property type="entry name" value="TT1751-like"/>
    <property type="match status" value="1"/>
</dbReference>
<organism evidence="2 3">
    <name type="scientific">Ganoderma sinense ZZ0214-1</name>
    <dbReference type="NCBI Taxonomy" id="1077348"/>
    <lineage>
        <taxon>Eukaryota</taxon>
        <taxon>Fungi</taxon>
        <taxon>Dikarya</taxon>
        <taxon>Basidiomycota</taxon>
        <taxon>Agaricomycotina</taxon>
        <taxon>Agaricomycetes</taxon>
        <taxon>Polyporales</taxon>
        <taxon>Polyporaceae</taxon>
        <taxon>Ganoderma</taxon>
    </lineage>
</organism>
<keyword evidence="3" id="KW-1185">Reference proteome</keyword>
<evidence type="ECO:0000313" key="3">
    <source>
        <dbReference type="Proteomes" id="UP000230002"/>
    </source>
</evidence>
<feature type="domain" description="DUF302" evidence="1">
    <location>
        <begin position="84"/>
        <end position="138"/>
    </location>
</feature>
<proteinExistence type="predicted"/>
<comment type="caution">
    <text evidence="2">The sequence shown here is derived from an EMBL/GenBank/DDBJ whole genome shotgun (WGS) entry which is preliminary data.</text>
</comment>
<dbReference type="EMBL" id="AYKW01000023">
    <property type="protein sequence ID" value="PIL28817.1"/>
    <property type="molecule type" value="Genomic_DNA"/>
</dbReference>
<dbReference type="OrthoDB" id="5190258at2759"/>
<protein>
    <recommendedName>
        <fullName evidence="1">DUF302 domain-containing protein</fullName>
    </recommendedName>
</protein>